<reference evidence="4" key="1">
    <citation type="submission" date="2020-12" db="EMBL/GenBank/DDBJ databases">
        <title>Bacterial taxonomy.</title>
        <authorList>
            <person name="Pan X."/>
        </authorList>
    </citation>
    <scope>NUCLEOTIDE SEQUENCE</scope>
    <source>
        <strain evidence="4">M0105</strain>
    </source>
</reference>
<dbReference type="Proteomes" id="UP000655420">
    <property type="component" value="Unassembled WGS sequence"/>
</dbReference>
<feature type="domain" description="Sulfotransferase" evidence="3">
    <location>
        <begin position="5"/>
        <end position="183"/>
    </location>
</feature>
<evidence type="ECO:0000256" key="2">
    <source>
        <dbReference type="ARBA" id="ARBA00023180"/>
    </source>
</evidence>
<evidence type="ECO:0000313" key="5">
    <source>
        <dbReference type="Proteomes" id="UP000655420"/>
    </source>
</evidence>
<dbReference type="AlphaFoldDB" id="A0A8J7M475"/>
<dbReference type="Pfam" id="PF00685">
    <property type="entry name" value="Sulfotransfer_1"/>
    <property type="match status" value="1"/>
</dbReference>
<dbReference type="SUPFAM" id="SSF52540">
    <property type="entry name" value="P-loop containing nucleoside triphosphate hydrolases"/>
    <property type="match status" value="1"/>
</dbReference>
<comment type="caution">
    <text evidence="4">The sequence shown here is derived from an EMBL/GenBank/DDBJ whole genome shotgun (WGS) entry which is preliminary data.</text>
</comment>
<keyword evidence="2" id="KW-0325">Glycoprotein</keyword>
<sequence>MTPVPDFLILGAMKSGTTTLYDDLRSSDEFALSDIKEPGILATSREDAEAARRYARHFSGVQGRLRGEASTIYTQQPKHPDVAARARAVCGKDLRLVMILRDPVERILSHLRHDHAAGRISGAAADELFSEDNHYVAVSDYPNRLRPWVDNFGQESLLCVSFEDLCTRRDVTVARVVSFLGGDPGRVRVHGGISNASNEVRALREGRVARLTQSDLYRYGVRAVLPRRLRAAVKSALSRKSEGIEVSLPQDTIARLRDRFAGIEDDVAEITGQRVAILRRAGASNG</sequence>
<dbReference type="InterPro" id="IPR037359">
    <property type="entry name" value="NST/OST"/>
</dbReference>
<gene>
    <name evidence="4" type="ORF">H0I76_01715</name>
</gene>
<dbReference type="InterPro" id="IPR027417">
    <property type="entry name" value="P-loop_NTPase"/>
</dbReference>
<evidence type="ECO:0000313" key="4">
    <source>
        <dbReference type="EMBL" id="MBK0397893.1"/>
    </source>
</evidence>
<name>A0A8J7M475_9RHOB</name>
<protein>
    <submittedName>
        <fullName evidence="4">Sulfotransferase</fullName>
    </submittedName>
</protein>
<dbReference type="Gene3D" id="3.40.50.300">
    <property type="entry name" value="P-loop containing nucleotide triphosphate hydrolases"/>
    <property type="match status" value="1"/>
</dbReference>
<keyword evidence="5" id="KW-1185">Reference proteome</keyword>
<dbReference type="PANTHER" id="PTHR10605">
    <property type="entry name" value="HEPARAN SULFATE SULFOTRANSFERASE"/>
    <property type="match status" value="1"/>
</dbReference>
<organism evidence="4 5">
    <name type="scientific">Thermohalobaculum xanthum</name>
    <dbReference type="NCBI Taxonomy" id="2753746"/>
    <lineage>
        <taxon>Bacteria</taxon>
        <taxon>Pseudomonadati</taxon>
        <taxon>Pseudomonadota</taxon>
        <taxon>Alphaproteobacteria</taxon>
        <taxon>Rhodobacterales</taxon>
        <taxon>Paracoccaceae</taxon>
        <taxon>Thermohalobaculum</taxon>
    </lineage>
</organism>
<keyword evidence="1" id="KW-0808">Transferase</keyword>
<evidence type="ECO:0000256" key="1">
    <source>
        <dbReference type="ARBA" id="ARBA00022679"/>
    </source>
</evidence>
<dbReference type="GO" id="GO:0008146">
    <property type="term" value="F:sulfotransferase activity"/>
    <property type="evidence" value="ECO:0007669"/>
    <property type="project" value="InterPro"/>
</dbReference>
<dbReference type="InterPro" id="IPR000863">
    <property type="entry name" value="Sulfotransferase_dom"/>
</dbReference>
<dbReference type="RefSeq" id="WP_200606161.1">
    <property type="nucleotide sequence ID" value="NZ_JAEHHL010000001.1"/>
</dbReference>
<accession>A0A8J7M475</accession>
<proteinExistence type="predicted"/>
<dbReference type="EMBL" id="JAEHHL010000001">
    <property type="protein sequence ID" value="MBK0397893.1"/>
    <property type="molecule type" value="Genomic_DNA"/>
</dbReference>
<evidence type="ECO:0000259" key="3">
    <source>
        <dbReference type="Pfam" id="PF00685"/>
    </source>
</evidence>
<dbReference type="PANTHER" id="PTHR10605:SF56">
    <property type="entry name" value="BIFUNCTIONAL HEPARAN SULFATE N-DEACETYLASE_N-SULFOTRANSFERASE"/>
    <property type="match status" value="1"/>
</dbReference>